<dbReference type="AlphaFoldDB" id="A0A433J8W6"/>
<evidence type="ECO:0000256" key="1">
    <source>
        <dbReference type="SAM" id="MobiDB-lite"/>
    </source>
</evidence>
<dbReference type="OrthoDB" id="7304885at2"/>
<comment type="caution">
    <text evidence="2">The sequence shown here is derived from an EMBL/GenBank/DDBJ whole genome shotgun (WGS) entry which is preliminary data.</text>
</comment>
<evidence type="ECO:0000313" key="3">
    <source>
        <dbReference type="Proteomes" id="UP000280346"/>
    </source>
</evidence>
<dbReference type="EMBL" id="RZIJ01000009">
    <property type="protein sequence ID" value="RUQ70797.1"/>
    <property type="molecule type" value="Genomic_DNA"/>
</dbReference>
<reference evidence="2 3" key="1">
    <citation type="submission" date="2018-12" db="EMBL/GenBank/DDBJ databases">
        <authorList>
            <person name="Yang Y."/>
        </authorList>
    </citation>
    <scope>NUCLEOTIDE SEQUENCE [LARGE SCALE GENOMIC DNA]</scope>
    <source>
        <strain evidence="2 3">GSF71</strain>
    </source>
</reference>
<dbReference type="RefSeq" id="WP_126998684.1">
    <property type="nucleotide sequence ID" value="NZ_JBNPXW010000008.1"/>
</dbReference>
<protein>
    <submittedName>
        <fullName evidence="2">Uncharacterized protein</fullName>
    </submittedName>
</protein>
<organism evidence="2 3">
    <name type="scientific">Azospirillum doebereinerae</name>
    <dbReference type="NCBI Taxonomy" id="92933"/>
    <lineage>
        <taxon>Bacteria</taxon>
        <taxon>Pseudomonadati</taxon>
        <taxon>Pseudomonadota</taxon>
        <taxon>Alphaproteobacteria</taxon>
        <taxon>Rhodospirillales</taxon>
        <taxon>Azospirillaceae</taxon>
        <taxon>Azospirillum</taxon>
    </lineage>
</organism>
<proteinExistence type="predicted"/>
<keyword evidence="3" id="KW-1185">Reference proteome</keyword>
<feature type="compositionally biased region" description="Basic and acidic residues" evidence="1">
    <location>
        <begin position="39"/>
        <end position="69"/>
    </location>
</feature>
<evidence type="ECO:0000313" key="2">
    <source>
        <dbReference type="EMBL" id="RUQ70797.1"/>
    </source>
</evidence>
<accession>A0A433J8W6</accession>
<feature type="compositionally biased region" description="Low complexity" evidence="1">
    <location>
        <begin position="89"/>
        <end position="102"/>
    </location>
</feature>
<gene>
    <name evidence="2" type="ORF">EJ913_13630</name>
</gene>
<sequence length="156" mass="16063">MSSIPALPSPSSAQSPTGLAKLRQMLASDAAAVQPIRRVPGEEERKRSEEQAKLDATDDALKGSGRAEAEQTGTRSRAAGAGAGGFSIGGTATDRGPVTATAAAPSALPNAGFETQRIHQEIVGEGLHIEPWSDAIDAYRRADAGMNTPMLTQVAV</sequence>
<dbReference type="Proteomes" id="UP000280346">
    <property type="component" value="Unassembled WGS sequence"/>
</dbReference>
<feature type="region of interest" description="Disordered" evidence="1">
    <location>
        <begin position="1"/>
        <end position="102"/>
    </location>
</feature>
<name>A0A433J8W6_9PROT</name>
<feature type="compositionally biased region" description="Low complexity" evidence="1">
    <location>
        <begin position="1"/>
        <end position="16"/>
    </location>
</feature>